<name>A0A9D5H8M3_9LILI</name>
<dbReference type="InterPro" id="IPR006594">
    <property type="entry name" value="LisH"/>
</dbReference>
<sequence>MDHQPWDAEKMLKNYIYDYMIKKNLHASAEAFKNEVDIPLGSTESFEFLQSKDFFATDKNRGLNDFIDLNDVCLEDNIEQTFFAREKGDIAEPSSMVLKQGPLEEEDAPKGDGD</sequence>
<dbReference type="SMART" id="SM00667">
    <property type="entry name" value="LisH"/>
    <property type="match status" value="1"/>
</dbReference>
<keyword evidence="3" id="KW-1185">Reference proteome</keyword>
<evidence type="ECO:0000313" key="2">
    <source>
        <dbReference type="EMBL" id="KAJ0967187.1"/>
    </source>
</evidence>
<evidence type="ECO:0000313" key="3">
    <source>
        <dbReference type="Proteomes" id="UP001085076"/>
    </source>
</evidence>
<comment type="caution">
    <text evidence="2">The sequence shown here is derived from an EMBL/GenBank/DDBJ whole genome shotgun (WGS) entry which is preliminary data.</text>
</comment>
<accession>A0A9D5H8M3</accession>
<dbReference type="AlphaFoldDB" id="A0A9D5H8M3"/>
<reference evidence="2" key="1">
    <citation type="submission" date="2021-03" db="EMBL/GenBank/DDBJ databases">
        <authorList>
            <person name="Li Z."/>
            <person name="Yang C."/>
        </authorList>
    </citation>
    <scope>NUCLEOTIDE SEQUENCE</scope>
    <source>
        <strain evidence="2">Dzin_1.0</strain>
        <tissue evidence="2">Leaf</tissue>
    </source>
</reference>
<proteinExistence type="predicted"/>
<evidence type="ECO:0008006" key="4">
    <source>
        <dbReference type="Google" id="ProtNLM"/>
    </source>
</evidence>
<dbReference type="EMBL" id="JAGGNH010000007">
    <property type="protein sequence ID" value="KAJ0967187.1"/>
    <property type="molecule type" value="Genomic_DNA"/>
</dbReference>
<reference evidence="2" key="2">
    <citation type="journal article" date="2022" name="Hortic Res">
        <title>The genome of Dioscorea zingiberensis sheds light on the biosynthesis, origin and evolution of the medicinally important diosgenin saponins.</title>
        <authorList>
            <person name="Li Y."/>
            <person name="Tan C."/>
            <person name="Li Z."/>
            <person name="Guo J."/>
            <person name="Li S."/>
            <person name="Chen X."/>
            <person name="Wang C."/>
            <person name="Dai X."/>
            <person name="Yang H."/>
            <person name="Song W."/>
            <person name="Hou L."/>
            <person name="Xu J."/>
            <person name="Tong Z."/>
            <person name="Xu A."/>
            <person name="Yuan X."/>
            <person name="Wang W."/>
            <person name="Yang Q."/>
            <person name="Chen L."/>
            <person name="Sun Z."/>
            <person name="Wang K."/>
            <person name="Pan B."/>
            <person name="Chen J."/>
            <person name="Bao Y."/>
            <person name="Liu F."/>
            <person name="Qi X."/>
            <person name="Gang D.R."/>
            <person name="Wen J."/>
            <person name="Li J."/>
        </authorList>
    </citation>
    <scope>NUCLEOTIDE SEQUENCE</scope>
    <source>
        <strain evidence="2">Dzin_1.0</strain>
    </source>
</reference>
<evidence type="ECO:0000256" key="1">
    <source>
        <dbReference type="SAM" id="MobiDB-lite"/>
    </source>
</evidence>
<dbReference type="PROSITE" id="PS50896">
    <property type="entry name" value="LISH"/>
    <property type="match status" value="1"/>
</dbReference>
<dbReference type="Pfam" id="PF08513">
    <property type="entry name" value="LisH"/>
    <property type="match status" value="1"/>
</dbReference>
<protein>
    <recommendedName>
        <fullName evidence="4">LisH domain-containing protein</fullName>
    </recommendedName>
</protein>
<organism evidence="2 3">
    <name type="scientific">Dioscorea zingiberensis</name>
    <dbReference type="NCBI Taxonomy" id="325984"/>
    <lineage>
        <taxon>Eukaryota</taxon>
        <taxon>Viridiplantae</taxon>
        <taxon>Streptophyta</taxon>
        <taxon>Embryophyta</taxon>
        <taxon>Tracheophyta</taxon>
        <taxon>Spermatophyta</taxon>
        <taxon>Magnoliopsida</taxon>
        <taxon>Liliopsida</taxon>
        <taxon>Dioscoreales</taxon>
        <taxon>Dioscoreaceae</taxon>
        <taxon>Dioscorea</taxon>
    </lineage>
</organism>
<dbReference type="OrthoDB" id="692372at2759"/>
<feature type="region of interest" description="Disordered" evidence="1">
    <location>
        <begin position="94"/>
        <end position="114"/>
    </location>
</feature>
<gene>
    <name evidence="2" type="ORF">J5N97_024104</name>
</gene>
<dbReference type="Proteomes" id="UP001085076">
    <property type="component" value="Miscellaneous, Linkage group lg07"/>
</dbReference>